<organism evidence="1 2">
    <name type="scientific">Rhizobium gallicum bv. gallicum R602sp</name>
    <dbReference type="NCBI Taxonomy" id="1041138"/>
    <lineage>
        <taxon>Bacteria</taxon>
        <taxon>Pseudomonadati</taxon>
        <taxon>Pseudomonadota</taxon>
        <taxon>Alphaproteobacteria</taxon>
        <taxon>Hyphomicrobiales</taxon>
        <taxon>Rhizobiaceae</taxon>
        <taxon>Rhizobium/Agrobacterium group</taxon>
        <taxon>Rhizobium</taxon>
    </lineage>
</organism>
<geneLocation type="plasmid" evidence="1 2">
    <name>pRgalR602c</name>
</geneLocation>
<dbReference type="KEGG" id="rga:RGR602_PC00345"/>
<gene>
    <name evidence="1" type="ORF">RGR602_PC00345</name>
</gene>
<keyword evidence="2" id="KW-1185">Reference proteome</keyword>
<protein>
    <recommendedName>
        <fullName evidence="3">Carboxymuconolactone decarboxylase family protein</fullName>
    </recommendedName>
</protein>
<dbReference type="HOGENOM" id="CLU_2046965_0_0_5"/>
<dbReference type="RefSeq" id="WP_223844122.1">
    <property type="nucleotide sequence ID" value="NZ_CP006880.1"/>
</dbReference>
<sequence>MTGFKIDAKARLSIELALTAGRRDPIFVRQQEKDAKALGMTGAEIDLARNGSSFDFQLSRAMALALSSNAENRERGMKAGLDAQACADIERIAASYINRSQLRSA</sequence>
<accession>A0A0B4XBC8</accession>
<proteinExistence type="predicted"/>
<evidence type="ECO:0000313" key="1">
    <source>
        <dbReference type="EMBL" id="AJD44386.1"/>
    </source>
</evidence>
<evidence type="ECO:0000313" key="2">
    <source>
        <dbReference type="Proteomes" id="UP000031368"/>
    </source>
</evidence>
<reference evidence="1 2" key="1">
    <citation type="submission" date="2013-11" db="EMBL/GenBank/DDBJ databases">
        <title>Complete genome sequence of Rhizobium gallicum bv. gallicum R602.</title>
        <authorList>
            <person name="Bustos P."/>
            <person name="Santamaria R.I."/>
            <person name="Lozano L."/>
            <person name="Acosta J.L."/>
            <person name="Ormeno-Orrillo E."/>
            <person name="Rogel M.A."/>
            <person name="Romero D."/>
            <person name="Cevallos M.A."/>
            <person name="Martinez-Romero E."/>
            <person name="Gonzalez V."/>
        </authorList>
    </citation>
    <scope>NUCLEOTIDE SEQUENCE [LARGE SCALE GENOMIC DNA]</scope>
    <source>
        <strain evidence="1 2">R602</strain>
        <plasmid evidence="1 2">pRgalR602c</plasmid>
    </source>
</reference>
<dbReference type="AlphaFoldDB" id="A0A0B4XBC8"/>
<dbReference type="EMBL" id="CP006880">
    <property type="protein sequence ID" value="AJD44386.1"/>
    <property type="molecule type" value="Genomic_DNA"/>
</dbReference>
<dbReference type="Proteomes" id="UP000031368">
    <property type="component" value="Plasmid pRgalR602c"/>
</dbReference>
<evidence type="ECO:0008006" key="3">
    <source>
        <dbReference type="Google" id="ProtNLM"/>
    </source>
</evidence>
<keyword evidence="1" id="KW-0614">Plasmid</keyword>
<name>A0A0B4XBC8_9HYPH</name>